<name>A0AAU7XXU8_9PSED</name>
<dbReference type="EMBL" id="CP158373">
    <property type="protein sequence ID" value="XBY62843.1"/>
    <property type="molecule type" value="Genomic_DNA"/>
</dbReference>
<gene>
    <name evidence="1" type="ORF">ABS648_23265</name>
</gene>
<evidence type="ECO:0008006" key="2">
    <source>
        <dbReference type="Google" id="ProtNLM"/>
    </source>
</evidence>
<protein>
    <recommendedName>
        <fullName evidence="2">CopG family transcriptional regulator</fullName>
    </recommendedName>
</protein>
<proteinExistence type="predicted"/>
<dbReference type="RefSeq" id="WP_350446824.1">
    <property type="nucleotide sequence ID" value="NZ_CP158373.1"/>
</dbReference>
<reference evidence="1" key="1">
    <citation type="submission" date="2023-08" db="EMBL/GenBank/DDBJ databases">
        <title>Increased levels of nutrients transform a symbiont into a lethal pathobiont.</title>
        <authorList>
            <person name="Lachnit T."/>
            <person name="Ulrich L."/>
            <person name="Willmer F.M."/>
            <person name="Hasenbein T."/>
            <person name="Steiner L.X."/>
            <person name="Wolters M."/>
            <person name="Herbst E.M."/>
            <person name="Deines P."/>
        </authorList>
    </citation>
    <scope>NUCLEOTIDE SEQUENCE</scope>
    <source>
        <strain evidence="1">T3</strain>
    </source>
</reference>
<evidence type="ECO:0000313" key="1">
    <source>
        <dbReference type="EMBL" id="XBY62843.1"/>
    </source>
</evidence>
<dbReference type="AlphaFoldDB" id="A0AAU7XXU8"/>
<sequence length="69" mass="7374">MSLPSRKDISEVGTEERRFYVTAPARVVIQLQAEAAARGTDAYRLGGSVIALWVEAGCPDAITPREGGI</sequence>
<accession>A0AAU7XXU8</accession>
<organism evidence="1">
    <name type="scientific">Pseudomonas solani</name>
    <dbReference type="NCBI Taxonomy" id="2731552"/>
    <lineage>
        <taxon>Bacteria</taxon>
        <taxon>Pseudomonadati</taxon>
        <taxon>Pseudomonadota</taxon>
        <taxon>Gammaproteobacteria</taxon>
        <taxon>Pseudomonadales</taxon>
        <taxon>Pseudomonadaceae</taxon>
        <taxon>Pseudomonas</taxon>
    </lineage>
</organism>